<name>A0AAD1M532_9MYCO</name>
<protein>
    <recommendedName>
        <fullName evidence="3">Gp13 protein</fullName>
    </recommendedName>
</protein>
<accession>A0AAD1M532</accession>
<organism evidence="1 2">
    <name type="scientific">Mycolicibacterium moriokaense</name>
    <dbReference type="NCBI Taxonomy" id="39691"/>
    <lineage>
        <taxon>Bacteria</taxon>
        <taxon>Bacillati</taxon>
        <taxon>Actinomycetota</taxon>
        <taxon>Actinomycetes</taxon>
        <taxon>Mycobacteriales</taxon>
        <taxon>Mycobacteriaceae</taxon>
        <taxon>Mycolicibacterium</taxon>
    </lineage>
</organism>
<dbReference type="AlphaFoldDB" id="A0AAD1M532"/>
<evidence type="ECO:0008006" key="3">
    <source>
        <dbReference type="Google" id="ProtNLM"/>
    </source>
</evidence>
<dbReference type="Proteomes" id="UP000466681">
    <property type="component" value="Chromosome"/>
</dbReference>
<evidence type="ECO:0000313" key="1">
    <source>
        <dbReference type="EMBL" id="BBX00917.1"/>
    </source>
</evidence>
<evidence type="ECO:0000313" key="2">
    <source>
        <dbReference type="Proteomes" id="UP000466681"/>
    </source>
</evidence>
<reference evidence="1 2" key="1">
    <citation type="journal article" date="2019" name="Emerg. Microbes Infect.">
        <title>Comprehensive subspecies identification of 175 nontuberculous mycobacteria species based on 7547 genomic profiles.</title>
        <authorList>
            <person name="Matsumoto Y."/>
            <person name="Kinjo T."/>
            <person name="Motooka D."/>
            <person name="Nabeya D."/>
            <person name="Jung N."/>
            <person name="Uechi K."/>
            <person name="Horii T."/>
            <person name="Iida T."/>
            <person name="Fujita J."/>
            <person name="Nakamura S."/>
        </authorList>
    </citation>
    <scope>NUCLEOTIDE SEQUENCE [LARGE SCALE GENOMIC DNA]</scope>
    <source>
        <strain evidence="1 2">JCM 6375</strain>
    </source>
</reference>
<dbReference type="RefSeq" id="WP_083157803.1">
    <property type="nucleotide sequence ID" value="NZ_AP022560.1"/>
</dbReference>
<dbReference type="KEGG" id="mmor:MMOR_18530"/>
<sequence length="265" mass="28597">MTSVLAPVPFDAPLVNPSVGGLFTVTQWQPTAGDVERWLPDGVEIKPWNYGIDDSFGVWAAAWNASEEDLDPEADVKRAADRPSALPVFAAVTTWAADECDLTAPSRDEIRTRAAQIHRLREPIAVEAEFAARLLDDVDTPTEVVDVVAAVGALDEMLAATNTLGFIHGRPSWMSVAAQANLLVRTGSVFKTPSGHTWVFGGGYPETLGDTLVATSQPFGWRGEVHLHPAEKLEHNRFHVIAERSLVIGYEALIGAVDIVGPETP</sequence>
<dbReference type="EMBL" id="AP022560">
    <property type="protein sequence ID" value="BBX00917.1"/>
    <property type="molecule type" value="Genomic_DNA"/>
</dbReference>
<keyword evidence="2" id="KW-1185">Reference proteome</keyword>
<gene>
    <name evidence="1" type="ORF">MMOR_18530</name>
</gene>
<proteinExistence type="predicted"/>